<comment type="caution">
    <text evidence="8">The sequence shown here is derived from an EMBL/GenBank/DDBJ whole genome shotgun (WGS) entry which is preliminary data.</text>
</comment>
<feature type="compositionally biased region" description="Polar residues" evidence="6">
    <location>
        <begin position="25"/>
        <end position="42"/>
    </location>
</feature>
<dbReference type="Gene3D" id="3.40.1280.30">
    <property type="match status" value="1"/>
</dbReference>
<gene>
    <name evidence="8" type="ORF">OSTQU699_LOCUS6211</name>
</gene>
<feature type="domain" description="SAM-dependent MTase TRM10-type" evidence="7">
    <location>
        <begin position="161"/>
        <end position="256"/>
    </location>
</feature>
<dbReference type="PANTHER" id="PTHR13563:SF13">
    <property type="entry name" value="TRNA METHYLTRANSFERASE 10 HOMOLOG A"/>
    <property type="match status" value="1"/>
</dbReference>
<dbReference type="Proteomes" id="UP000708148">
    <property type="component" value="Unassembled WGS sequence"/>
</dbReference>
<name>A0A8S1J118_9CHLO</name>
<dbReference type="InterPro" id="IPR028564">
    <property type="entry name" value="MT_TRM10-typ"/>
</dbReference>
<evidence type="ECO:0000256" key="6">
    <source>
        <dbReference type="SAM" id="MobiDB-lite"/>
    </source>
</evidence>
<feature type="compositionally biased region" description="Basic and acidic residues" evidence="6">
    <location>
        <begin position="97"/>
        <end position="106"/>
    </location>
</feature>
<evidence type="ECO:0000313" key="9">
    <source>
        <dbReference type="Proteomes" id="UP000708148"/>
    </source>
</evidence>
<dbReference type="PANTHER" id="PTHR13563">
    <property type="entry name" value="TRNA (GUANINE-9-) METHYLTRANSFERASE"/>
    <property type="match status" value="1"/>
</dbReference>
<keyword evidence="2" id="KW-0489">Methyltransferase</keyword>
<comment type="catalytic activity">
    <reaction evidence="5">
        <text>guanosine(9) in tRNA + S-adenosyl-L-methionine = N(1)-methylguanosine(9) in tRNA + S-adenosyl-L-homocysteine + H(+)</text>
        <dbReference type="Rhea" id="RHEA:43156"/>
        <dbReference type="Rhea" id="RHEA-COMP:10367"/>
        <dbReference type="Rhea" id="RHEA-COMP:10368"/>
        <dbReference type="ChEBI" id="CHEBI:15378"/>
        <dbReference type="ChEBI" id="CHEBI:57856"/>
        <dbReference type="ChEBI" id="CHEBI:59789"/>
        <dbReference type="ChEBI" id="CHEBI:73542"/>
        <dbReference type="ChEBI" id="CHEBI:74269"/>
        <dbReference type="EC" id="2.1.1.221"/>
    </reaction>
</comment>
<evidence type="ECO:0000256" key="1">
    <source>
        <dbReference type="ARBA" id="ARBA00012797"/>
    </source>
</evidence>
<evidence type="ECO:0000256" key="2">
    <source>
        <dbReference type="ARBA" id="ARBA00022603"/>
    </source>
</evidence>
<evidence type="ECO:0000256" key="3">
    <source>
        <dbReference type="ARBA" id="ARBA00022679"/>
    </source>
</evidence>
<evidence type="ECO:0000256" key="5">
    <source>
        <dbReference type="ARBA" id="ARBA00048434"/>
    </source>
</evidence>
<dbReference type="GO" id="GO:0000049">
    <property type="term" value="F:tRNA binding"/>
    <property type="evidence" value="ECO:0007669"/>
    <property type="project" value="TreeGrafter"/>
</dbReference>
<evidence type="ECO:0000256" key="4">
    <source>
        <dbReference type="ARBA" id="ARBA00022691"/>
    </source>
</evidence>
<feature type="non-terminal residue" evidence="8">
    <location>
        <position position="256"/>
    </location>
</feature>
<accession>A0A8S1J118</accession>
<dbReference type="OrthoDB" id="278300at2759"/>
<dbReference type="InterPro" id="IPR007356">
    <property type="entry name" value="tRNA_m1G_MeTrfase_euk"/>
</dbReference>
<dbReference type="GO" id="GO:0008168">
    <property type="term" value="F:methyltransferase activity"/>
    <property type="evidence" value="ECO:0007669"/>
    <property type="project" value="UniProtKB-KW"/>
</dbReference>
<evidence type="ECO:0000259" key="7">
    <source>
        <dbReference type="PROSITE" id="PS51675"/>
    </source>
</evidence>
<dbReference type="GO" id="GO:0005634">
    <property type="term" value="C:nucleus"/>
    <property type="evidence" value="ECO:0007669"/>
    <property type="project" value="TreeGrafter"/>
</dbReference>
<dbReference type="AlphaFoldDB" id="A0A8S1J118"/>
<feature type="compositionally biased region" description="Basic and acidic residues" evidence="6">
    <location>
        <begin position="44"/>
        <end position="62"/>
    </location>
</feature>
<protein>
    <recommendedName>
        <fullName evidence="1">tRNA (guanine(9)-N(1))-methyltransferase</fullName>
        <ecNumber evidence="1">2.1.1.221</ecNumber>
    </recommendedName>
</protein>
<keyword evidence="4" id="KW-0949">S-adenosyl-L-methionine</keyword>
<dbReference type="PROSITE" id="PS51675">
    <property type="entry name" value="SAM_MT_TRM10"/>
    <property type="match status" value="1"/>
</dbReference>
<dbReference type="EC" id="2.1.1.221" evidence="1"/>
<sequence length="256" mass="28566">MSVPPVSAGNRSAGPFRSLRKSSLESDQTGGSPLSHPGQISVSVDDHRLWAEDGGGERREGDGSSGVSDEAGNGEEAGGVVEGCPMEDLQKARKRRREEGYWDERRKLRNKKKGDKYKANLKERKRKAWLDKEAALSGLPAEERQRLKEEEWSRKEATRVEQSRLVDEALKSGVRVVVDCGFAQNPSGKEMRSLTKQLERSMSVNRKADRPLALTFMSFKGALREHAAKAGAESWPVNRFEESALDVYDRSKVLPR</sequence>
<reference evidence="8" key="1">
    <citation type="submission" date="2020-12" db="EMBL/GenBank/DDBJ databases">
        <authorList>
            <person name="Iha C."/>
        </authorList>
    </citation>
    <scope>NUCLEOTIDE SEQUENCE</scope>
</reference>
<dbReference type="GO" id="GO:0002939">
    <property type="term" value="P:tRNA N1-guanine methylation"/>
    <property type="evidence" value="ECO:0007669"/>
    <property type="project" value="TreeGrafter"/>
</dbReference>
<proteinExistence type="predicted"/>
<dbReference type="InterPro" id="IPR038459">
    <property type="entry name" value="MT_TRM10-typ_sf"/>
</dbReference>
<feature type="region of interest" description="Disordered" evidence="6">
    <location>
        <begin position="1"/>
        <end position="120"/>
    </location>
</feature>
<keyword evidence="9" id="KW-1185">Reference proteome</keyword>
<evidence type="ECO:0000313" key="8">
    <source>
        <dbReference type="EMBL" id="CAD7700852.1"/>
    </source>
</evidence>
<organism evidence="8 9">
    <name type="scientific">Ostreobium quekettii</name>
    <dbReference type="NCBI Taxonomy" id="121088"/>
    <lineage>
        <taxon>Eukaryota</taxon>
        <taxon>Viridiplantae</taxon>
        <taxon>Chlorophyta</taxon>
        <taxon>core chlorophytes</taxon>
        <taxon>Ulvophyceae</taxon>
        <taxon>TCBD clade</taxon>
        <taxon>Bryopsidales</taxon>
        <taxon>Ostreobineae</taxon>
        <taxon>Ostreobiaceae</taxon>
        <taxon>Ostreobium</taxon>
    </lineage>
</organism>
<keyword evidence="3" id="KW-0808">Transferase</keyword>
<dbReference type="EMBL" id="CAJHUC010001359">
    <property type="protein sequence ID" value="CAD7700852.1"/>
    <property type="molecule type" value="Genomic_DNA"/>
</dbReference>